<dbReference type="EMBL" id="CAEZZP010000028">
    <property type="protein sequence ID" value="CAB4768119.1"/>
    <property type="molecule type" value="Genomic_DNA"/>
</dbReference>
<sequence>MQMVRPELSGIFLVVQRVCDIPDTAINIVQTTMCRLYRMTRGMENTDSAIRLRLIDSTLFMIDRDGIDGARLKDIVEHADMTTGSLYWFFKNRRALINAALAERFVRKMRAITDLVSEAFSFSADSSDPMLILKEMTVQPNQPESIAARAERVQVLAAALEDPVLAKHVADIQRQLLRQISDVVKTTQVKRIIRADVDPYSVAVMMQSTAIGLASIDLASDLMPDLKGWNHLMEIVANALRA</sequence>
<evidence type="ECO:0000313" key="5">
    <source>
        <dbReference type="EMBL" id="CAB4768119.1"/>
    </source>
</evidence>
<gene>
    <name evidence="5" type="ORF">UFOPK2880_00649</name>
</gene>
<evidence type="ECO:0000259" key="4">
    <source>
        <dbReference type="PROSITE" id="PS50977"/>
    </source>
</evidence>
<dbReference type="SUPFAM" id="SSF46689">
    <property type="entry name" value="Homeodomain-like"/>
    <property type="match status" value="1"/>
</dbReference>
<dbReference type="InterPro" id="IPR036271">
    <property type="entry name" value="Tet_transcr_reg_TetR-rel_C_sf"/>
</dbReference>
<keyword evidence="2" id="KW-0238">DNA-binding</keyword>
<keyword evidence="3" id="KW-0804">Transcription</keyword>
<evidence type="ECO:0000256" key="3">
    <source>
        <dbReference type="ARBA" id="ARBA00023163"/>
    </source>
</evidence>
<organism evidence="5">
    <name type="scientific">freshwater metagenome</name>
    <dbReference type="NCBI Taxonomy" id="449393"/>
    <lineage>
        <taxon>unclassified sequences</taxon>
        <taxon>metagenomes</taxon>
        <taxon>ecological metagenomes</taxon>
    </lineage>
</organism>
<dbReference type="GO" id="GO:0000976">
    <property type="term" value="F:transcription cis-regulatory region binding"/>
    <property type="evidence" value="ECO:0007669"/>
    <property type="project" value="TreeGrafter"/>
</dbReference>
<dbReference type="PANTHER" id="PTHR30055">
    <property type="entry name" value="HTH-TYPE TRANSCRIPTIONAL REGULATOR RUTR"/>
    <property type="match status" value="1"/>
</dbReference>
<dbReference type="GO" id="GO:0003700">
    <property type="term" value="F:DNA-binding transcription factor activity"/>
    <property type="evidence" value="ECO:0007669"/>
    <property type="project" value="TreeGrafter"/>
</dbReference>
<dbReference type="InterPro" id="IPR009057">
    <property type="entry name" value="Homeodomain-like_sf"/>
</dbReference>
<dbReference type="Gene3D" id="1.10.357.10">
    <property type="entry name" value="Tetracycline Repressor, domain 2"/>
    <property type="match status" value="1"/>
</dbReference>
<dbReference type="PANTHER" id="PTHR30055:SF234">
    <property type="entry name" value="HTH-TYPE TRANSCRIPTIONAL REGULATOR BETI"/>
    <property type="match status" value="1"/>
</dbReference>
<dbReference type="Pfam" id="PF00440">
    <property type="entry name" value="TetR_N"/>
    <property type="match status" value="1"/>
</dbReference>
<keyword evidence="1" id="KW-0805">Transcription regulation</keyword>
<dbReference type="PROSITE" id="PS50977">
    <property type="entry name" value="HTH_TETR_2"/>
    <property type="match status" value="1"/>
</dbReference>
<accession>A0A6J6VA40</accession>
<dbReference type="InterPro" id="IPR001647">
    <property type="entry name" value="HTH_TetR"/>
</dbReference>
<dbReference type="InterPro" id="IPR050109">
    <property type="entry name" value="HTH-type_TetR-like_transc_reg"/>
</dbReference>
<feature type="domain" description="HTH tetR-type" evidence="4">
    <location>
        <begin position="48"/>
        <end position="108"/>
    </location>
</feature>
<dbReference type="AlphaFoldDB" id="A0A6J6VA40"/>
<reference evidence="5" key="1">
    <citation type="submission" date="2020-05" db="EMBL/GenBank/DDBJ databases">
        <authorList>
            <person name="Chiriac C."/>
            <person name="Salcher M."/>
            <person name="Ghai R."/>
            <person name="Kavagutti S V."/>
        </authorList>
    </citation>
    <scope>NUCLEOTIDE SEQUENCE</scope>
</reference>
<evidence type="ECO:0000256" key="1">
    <source>
        <dbReference type="ARBA" id="ARBA00023015"/>
    </source>
</evidence>
<name>A0A6J6VA40_9ZZZZ</name>
<dbReference type="SUPFAM" id="SSF48498">
    <property type="entry name" value="Tetracyclin repressor-like, C-terminal domain"/>
    <property type="match status" value="1"/>
</dbReference>
<evidence type="ECO:0000256" key="2">
    <source>
        <dbReference type="ARBA" id="ARBA00023125"/>
    </source>
</evidence>
<proteinExistence type="predicted"/>
<protein>
    <submittedName>
        <fullName evidence="5">Unannotated protein</fullName>
    </submittedName>
</protein>